<dbReference type="CDD" id="cd00845">
    <property type="entry name" value="MPP_UshA_N_like"/>
    <property type="match status" value="1"/>
</dbReference>
<dbReference type="Pfam" id="PF00149">
    <property type="entry name" value="Metallophos"/>
    <property type="match status" value="1"/>
</dbReference>
<dbReference type="AlphaFoldDB" id="A0A8I1IMB4"/>
<dbReference type="InterPro" id="IPR036779">
    <property type="entry name" value="LysM_dom_sf"/>
</dbReference>
<comment type="caution">
    <text evidence="5">The sequence shown here is derived from an EMBL/GenBank/DDBJ whole genome shotgun (WGS) entry which is preliminary data.</text>
</comment>
<gene>
    <name evidence="5" type="ORF">JDW19_03160</name>
</gene>
<keyword evidence="1 2" id="KW-0732">Signal</keyword>
<dbReference type="SUPFAM" id="SSF54106">
    <property type="entry name" value="LysM domain"/>
    <property type="match status" value="1"/>
</dbReference>
<keyword evidence="2" id="KW-0378">Hydrolase</keyword>
<dbReference type="GO" id="GO:0030288">
    <property type="term" value="C:outer membrane-bounded periplasmic space"/>
    <property type="evidence" value="ECO:0007669"/>
    <property type="project" value="TreeGrafter"/>
</dbReference>
<dbReference type="InterPro" id="IPR018392">
    <property type="entry name" value="LysM"/>
</dbReference>
<dbReference type="PANTHER" id="PTHR11575:SF24">
    <property type="entry name" value="5'-NUCLEOTIDASE"/>
    <property type="match status" value="1"/>
</dbReference>
<sequence length="633" mass="67010">MNSWKKLSSILTTAALLLGCLGTAAADPATHVGTAGTATTPVSGKHITILHTNDTHAHVVANDKEMGFAKLAGIIDQYRASNPNTLLLDDGDTVHGTTFATLVKGESIVKVINKLRYDAMVPGNHEFNYGWKHLVELSKEIQFPVLSANIKQTDGTRLFKPYVIKEVDGVKIGIIGLTTPETAYKTNPKNVEGIQFTDPAAEAKAAVDEIRSKVDVVVVLGHLGQDASSKDTSLKVVKEVPGIDIFIDGHSHTVLEKGLVSDNGTLIASAGEYTKYLGVVDLWVDGGKVTQKQAKLIDSTQAVDVQPNAEIAALIASIQKDQEPILKEVVTQTSVDLEGAREKVRASETNLGDLLTDAMRDVSGADVALTNGGGIRASIKTGTVTKGDVITVLPFGNQIVTLKVKGSDIQAALENGTASYPEPSGGFPQVSGISFKIDTSAAKGSRVHSILIGGKTLDPEAIYTLATNDFTAVGGDQYTMFAKYPQAGMFGSLDEALIRYMQKVGSASLQVQADGRIQEAKTDGKTSVPAAQAVPSATTATPAPVQEKPQSVSTPAAKPAPAKPAPAKSQTAKPQQTSDSAQVTNSHVYVVKSGDTLYDISRKHGTTWQQLQQLNKLKNPHRIYPGQKLDLPA</sequence>
<dbReference type="GO" id="GO:0000166">
    <property type="term" value="F:nucleotide binding"/>
    <property type="evidence" value="ECO:0007669"/>
    <property type="project" value="UniProtKB-KW"/>
</dbReference>
<dbReference type="InterPro" id="IPR036907">
    <property type="entry name" value="5'-Nucleotdase_C_sf"/>
</dbReference>
<evidence type="ECO:0000259" key="4">
    <source>
        <dbReference type="PROSITE" id="PS51782"/>
    </source>
</evidence>
<dbReference type="GO" id="GO:0046872">
    <property type="term" value="F:metal ion binding"/>
    <property type="evidence" value="ECO:0007669"/>
    <property type="project" value="InterPro"/>
</dbReference>
<evidence type="ECO:0000256" key="1">
    <source>
        <dbReference type="ARBA" id="ARBA00022729"/>
    </source>
</evidence>
<dbReference type="InterPro" id="IPR008334">
    <property type="entry name" value="5'-Nucleotdase_C"/>
</dbReference>
<dbReference type="PROSITE" id="PS51257">
    <property type="entry name" value="PROKAR_LIPOPROTEIN"/>
    <property type="match status" value="1"/>
</dbReference>
<evidence type="ECO:0000256" key="3">
    <source>
        <dbReference type="SAM" id="MobiDB-lite"/>
    </source>
</evidence>
<dbReference type="Gene3D" id="3.60.21.10">
    <property type="match status" value="1"/>
</dbReference>
<reference evidence="5" key="1">
    <citation type="submission" date="2020-12" db="EMBL/GenBank/DDBJ databases">
        <title>Paenibacillus polymyxa LMG 27872: a double-edged sword.</title>
        <authorList>
            <person name="Langendries S."/>
            <person name="Garcia Mendez S."/>
            <person name="Beirinckx S."/>
            <person name="Viaene T."/>
            <person name="Baeyen S."/>
            <person name="Goeminne G."/>
            <person name="Willems A."/>
            <person name="Debode J."/>
            <person name="Goormachtig S."/>
        </authorList>
    </citation>
    <scope>NUCLEOTIDE SEQUENCE</scope>
    <source>
        <strain evidence="5">LMG 27872</strain>
    </source>
</reference>
<dbReference type="EMBL" id="JAEHFQ010000001">
    <property type="protein sequence ID" value="MBM0632131.1"/>
    <property type="molecule type" value="Genomic_DNA"/>
</dbReference>
<accession>A0A8I1IMB4</accession>
<dbReference type="PROSITE" id="PS00785">
    <property type="entry name" value="5_NUCLEOTIDASE_1"/>
    <property type="match status" value="1"/>
</dbReference>
<organism evidence="5 6">
    <name type="scientific">Paenibacillus polymyxa</name>
    <name type="common">Bacillus polymyxa</name>
    <dbReference type="NCBI Taxonomy" id="1406"/>
    <lineage>
        <taxon>Bacteria</taxon>
        <taxon>Bacillati</taxon>
        <taxon>Bacillota</taxon>
        <taxon>Bacilli</taxon>
        <taxon>Bacillales</taxon>
        <taxon>Paenibacillaceae</taxon>
        <taxon>Paenibacillus</taxon>
    </lineage>
</organism>
<dbReference type="Gene3D" id="3.90.780.10">
    <property type="entry name" value="5'-Nucleotidase, C-terminal domain"/>
    <property type="match status" value="1"/>
</dbReference>
<evidence type="ECO:0000313" key="5">
    <source>
        <dbReference type="EMBL" id="MBM0632131.1"/>
    </source>
</evidence>
<dbReference type="GO" id="GO:0016788">
    <property type="term" value="F:hydrolase activity, acting on ester bonds"/>
    <property type="evidence" value="ECO:0007669"/>
    <property type="project" value="InterPro"/>
</dbReference>
<dbReference type="CDD" id="cd00118">
    <property type="entry name" value="LysM"/>
    <property type="match status" value="1"/>
</dbReference>
<dbReference type="PANTHER" id="PTHR11575">
    <property type="entry name" value="5'-NUCLEOTIDASE-RELATED"/>
    <property type="match status" value="1"/>
</dbReference>
<dbReference type="Pfam" id="PF02872">
    <property type="entry name" value="5_nucleotid_C"/>
    <property type="match status" value="1"/>
</dbReference>
<feature type="chain" id="PRO_5034352503" evidence="2">
    <location>
        <begin position="27"/>
        <end position="633"/>
    </location>
</feature>
<dbReference type="PROSITE" id="PS51782">
    <property type="entry name" value="LYSM"/>
    <property type="match status" value="1"/>
</dbReference>
<evidence type="ECO:0000256" key="2">
    <source>
        <dbReference type="RuleBase" id="RU362119"/>
    </source>
</evidence>
<dbReference type="SUPFAM" id="SSF55816">
    <property type="entry name" value="5'-nucleotidase (syn. UDP-sugar hydrolase), C-terminal domain"/>
    <property type="match status" value="1"/>
</dbReference>
<comment type="similarity">
    <text evidence="2">Belongs to the 5'-nucleotidase family.</text>
</comment>
<dbReference type="SMART" id="SM00257">
    <property type="entry name" value="LysM"/>
    <property type="match status" value="1"/>
</dbReference>
<dbReference type="Proteomes" id="UP000650605">
    <property type="component" value="Unassembled WGS sequence"/>
</dbReference>
<feature type="signal peptide" evidence="2">
    <location>
        <begin position="1"/>
        <end position="26"/>
    </location>
</feature>
<dbReference type="Gene3D" id="3.10.350.10">
    <property type="entry name" value="LysM domain"/>
    <property type="match status" value="1"/>
</dbReference>
<dbReference type="InterPro" id="IPR006146">
    <property type="entry name" value="5'-Nucleotdase_CS"/>
</dbReference>
<feature type="compositionally biased region" description="Low complexity" evidence="3">
    <location>
        <begin position="553"/>
        <end position="575"/>
    </location>
</feature>
<dbReference type="RefSeq" id="WP_165144575.1">
    <property type="nucleotide sequence ID" value="NZ_JAEHFQ010000001.1"/>
</dbReference>
<proteinExistence type="inferred from homology"/>
<dbReference type="Pfam" id="PF01476">
    <property type="entry name" value="LysM"/>
    <property type="match status" value="1"/>
</dbReference>
<protein>
    <submittedName>
        <fullName evidence="5">5'-nucleotidase C-terminal domain-containing protein</fullName>
    </submittedName>
</protein>
<keyword evidence="2" id="KW-0547">Nucleotide-binding</keyword>
<dbReference type="InterPro" id="IPR004843">
    <property type="entry name" value="Calcineurin-like_PHP"/>
</dbReference>
<dbReference type="SUPFAM" id="SSF56300">
    <property type="entry name" value="Metallo-dependent phosphatases"/>
    <property type="match status" value="1"/>
</dbReference>
<evidence type="ECO:0000313" key="6">
    <source>
        <dbReference type="Proteomes" id="UP000650605"/>
    </source>
</evidence>
<feature type="compositionally biased region" description="Polar residues" evidence="3">
    <location>
        <begin position="576"/>
        <end position="585"/>
    </location>
</feature>
<feature type="region of interest" description="Disordered" evidence="3">
    <location>
        <begin position="518"/>
        <end position="585"/>
    </location>
</feature>
<dbReference type="InterPro" id="IPR029052">
    <property type="entry name" value="Metallo-depent_PP-like"/>
</dbReference>
<dbReference type="PRINTS" id="PR01607">
    <property type="entry name" value="APYRASEFAMLY"/>
</dbReference>
<dbReference type="InterPro" id="IPR006179">
    <property type="entry name" value="5_nucleotidase/apyrase"/>
</dbReference>
<dbReference type="GO" id="GO:0009166">
    <property type="term" value="P:nucleotide catabolic process"/>
    <property type="evidence" value="ECO:0007669"/>
    <property type="project" value="InterPro"/>
</dbReference>
<feature type="compositionally biased region" description="Low complexity" evidence="3">
    <location>
        <begin position="526"/>
        <end position="546"/>
    </location>
</feature>
<feature type="domain" description="LysM" evidence="4">
    <location>
        <begin position="587"/>
        <end position="631"/>
    </location>
</feature>
<name>A0A8I1IMB4_PAEPO</name>